<accession>A0ABW2Q1Y6</accession>
<sequence length="256" mass="28435">MRHILITAGSKGIGRMVTEKFLQQGYSVTVNYRSDEKAVEAMKEEWGDNLDRLQFIKGDITKQADIAELVDKTLNRFHRIDGLINNAGPFVFERKKLVDHSVSEWQQMIEGNLSAVFHLVKSVVPVMRQQRFGRIITYGFQNAGSAPGWIDRGAFAAAKSGLASLTRTLAIEEAESGITANMVCPGVILSDMKEATIDEAKQFTEQRTPMGRSVTGEDIADTILFLCKEETEMVTGSVIEVTGAVEVINRFRPSFE</sequence>
<comment type="caution">
    <text evidence="2">The sequence shown here is derived from an EMBL/GenBank/DDBJ whole genome shotgun (WGS) entry which is preliminary data.</text>
</comment>
<dbReference type="Proteomes" id="UP001596505">
    <property type="component" value="Unassembled WGS sequence"/>
</dbReference>
<dbReference type="PANTHER" id="PTHR42879:SF2">
    <property type="entry name" value="3-OXOACYL-[ACYL-CARRIER-PROTEIN] REDUCTASE FABG"/>
    <property type="match status" value="1"/>
</dbReference>
<evidence type="ECO:0000313" key="2">
    <source>
        <dbReference type="EMBL" id="MFC7393653.1"/>
    </source>
</evidence>
<evidence type="ECO:0000256" key="1">
    <source>
        <dbReference type="ARBA" id="ARBA00006484"/>
    </source>
</evidence>
<gene>
    <name evidence="2" type="ORF">ACFQRG_11875</name>
</gene>
<dbReference type="RefSeq" id="WP_380966169.1">
    <property type="nucleotide sequence ID" value="NZ_JBHTCO010000014.1"/>
</dbReference>
<dbReference type="Pfam" id="PF13561">
    <property type="entry name" value="adh_short_C2"/>
    <property type="match status" value="1"/>
</dbReference>
<proteinExistence type="inferred from homology"/>
<dbReference type="InterPro" id="IPR036291">
    <property type="entry name" value="NAD(P)-bd_dom_sf"/>
</dbReference>
<organism evidence="2 3">
    <name type="scientific">Scopulibacillus cellulosilyticus</name>
    <dbReference type="NCBI Taxonomy" id="2665665"/>
    <lineage>
        <taxon>Bacteria</taxon>
        <taxon>Bacillati</taxon>
        <taxon>Bacillota</taxon>
        <taxon>Bacilli</taxon>
        <taxon>Bacillales</taxon>
        <taxon>Sporolactobacillaceae</taxon>
        <taxon>Scopulibacillus</taxon>
    </lineage>
</organism>
<dbReference type="SUPFAM" id="SSF51735">
    <property type="entry name" value="NAD(P)-binding Rossmann-fold domains"/>
    <property type="match status" value="1"/>
</dbReference>
<name>A0ABW2Q1Y6_9BACL</name>
<dbReference type="InterPro" id="IPR050259">
    <property type="entry name" value="SDR"/>
</dbReference>
<dbReference type="PRINTS" id="PR00080">
    <property type="entry name" value="SDRFAMILY"/>
</dbReference>
<protein>
    <submittedName>
        <fullName evidence="2">SDR family oxidoreductase</fullName>
    </submittedName>
</protein>
<dbReference type="EMBL" id="JBHTCO010000014">
    <property type="protein sequence ID" value="MFC7393653.1"/>
    <property type="molecule type" value="Genomic_DNA"/>
</dbReference>
<dbReference type="CDD" id="cd05233">
    <property type="entry name" value="SDR_c"/>
    <property type="match status" value="1"/>
</dbReference>
<dbReference type="PANTHER" id="PTHR42879">
    <property type="entry name" value="3-OXOACYL-(ACYL-CARRIER-PROTEIN) REDUCTASE"/>
    <property type="match status" value="1"/>
</dbReference>
<dbReference type="PRINTS" id="PR00081">
    <property type="entry name" value="GDHRDH"/>
</dbReference>
<reference evidence="3" key="1">
    <citation type="journal article" date="2019" name="Int. J. Syst. Evol. Microbiol.">
        <title>The Global Catalogue of Microorganisms (GCM) 10K type strain sequencing project: providing services to taxonomists for standard genome sequencing and annotation.</title>
        <authorList>
            <consortium name="The Broad Institute Genomics Platform"/>
            <consortium name="The Broad Institute Genome Sequencing Center for Infectious Disease"/>
            <person name="Wu L."/>
            <person name="Ma J."/>
        </authorList>
    </citation>
    <scope>NUCLEOTIDE SEQUENCE [LARGE SCALE GENOMIC DNA]</scope>
    <source>
        <strain evidence="3">CGMCC 1.16305</strain>
    </source>
</reference>
<dbReference type="InterPro" id="IPR002347">
    <property type="entry name" value="SDR_fam"/>
</dbReference>
<comment type="similarity">
    <text evidence="1">Belongs to the short-chain dehydrogenases/reductases (SDR) family.</text>
</comment>
<evidence type="ECO:0000313" key="3">
    <source>
        <dbReference type="Proteomes" id="UP001596505"/>
    </source>
</evidence>
<keyword evidence="3" id="KW-1185">Reference proteome</keyword>
<dbReference type="Gene3D" id="3.40.50.720">
    <property type="entry name" value="NAD(P)-binding Rossmann-like Domain"/>
    <property type="match status" value="1"/>
</dbReference>